<proteinExistence type="predicted"/>
<reference evidence="2" key="1">
    <citation type="submission" date="2015-03" db="EMBL/GenBank/DDBJ databases">
        <title>Draft genome sequence of a novel methanotroph (Sn10-6) isolated from flooded ricefield rhizosphere in India.</title>
        <authorList>
            <person name="Pandit P.S."/>
            <person name="Pore S.D."/>
            <person name="Arora P."/>
            <person name="Kapse N.G."/>
            <person name="Dhakephalkar P.K."/>
            <person name="Rahalkar M.C."/>
        </authorList>
    </citation>
    <scope>NUCLEOTIDE SEQUENCE [LARGE SCALE GENOMIC DNA]</scope>
    <source>
        <strain evidence="2">Sn10-6</strain>
    </source>
</reference>
<reference evidence="1 2" key="2">
    <citation type="journal article" date="2016" name="Microb. Ecol.">
        <title>Genome Characteristics of a Novel Type I Methanotroph (Sn10-6) Isolated from a Flooded Indian Rice Field.</title>
        <authorList>
            <person name="Rahalkar M.C."/>
            <person name="Pandit P.S."/>
            <person name="Dhakephalkar P.K."/>
            <person name="Pore S."/>
            <person name="Arora P."/>
            <person name="Kapse N."/>
        </authorList>
    </citation>
    <scope>NUCLEOTIDE SEQUENCE [LARGE SCALE GENOMIC DNA]</scope>
    <source>
        <strain evidence="1 2">Sn10-6</strain>
    </source>
</reference>
<comment type="caution">
    <text evidence="1">The sequence shown here is derived from an EMBL/GenBank/DDBJ whole genome shotgun (WGS) entry which is preliminary data.</text>
</comment>
<protein>
    <submittedName>
        <fullName evidence="1">Uncharacterized protein</fullName>
    </submittedName>
</protein>
<evidence type="ECO:0000313" key="2">
    <source>
        <dbReference type="Proteomes" id="UP000033684"/>
    </source>
</evidence>
<organism evidence="1 2">
    <name type="scientific">Methylocucumis oryzae</name>
    <dbReference type="NCBI Taxonomy" id="1632867"/>
    <lineage>
        <taxon>Bacteria</taxon>
        <taxon>Pseudomonadati</taxon>
        <taxon>Pseudomonadota</taxon>
        <taxon>Gammaproteobacteria</taxon>
        <taxon>Methylococcales</taxon>
        <taxon>Methylococcaceae</taxon>
        <taxon>Methylocucumis</taxon>
    </lineage>
</organism>
<keyword evidence="2" id="KW-1185">Reference proteome</keyword>
<evidence type="ECO:0000313" key="1">
    <source>
        <dbReference type="EMBL" id="KJV08066.1"/>
    </source>
</evidence>
<name>A0A0F3IMY5_9GAMM</name>
<sequence length="121" mass="13648">MTLTELVGRYVTEEKPDTLLLDSDTVMAQAVTATLFYAGYAAITSEPTTIDSSTELSYSEWALIRPLFLLYVDRETAVQLEASRMMGVDVFGRSTSEVMQEIMQAENELAHKAFYRDIETF</sequence>
<accession>A0A0F3IMY5</accession>
<dbReference type="RefSeq" id="WP_045777705.1">
    <property type="nucleotide sequence ID" value="NZ_LAJX01000004.1"/>
</dbReference>
<dbReference type="EMBL" id="LAJX01000004">
    <property type="protein sequence ID" value="KJV08066.1"/>
    <property type="molecule type" value="Genomic_DNA"/>
</dbReference>
<dbReference type="Proteomes" id="UP000033684">
    <property type="component" value="Unassembled WGS sequence"/>
</dbReference>
<dbReference type="OrthoDB" id="9135870at2"/>
<dbReference type="AlphaFoldDB" id="A0A0F3IMY5"/>
<gene>
    <name evidence="1" type="ORF">VZ94_00460</name>
</gene>